<dbReference type="InterPro" id="IPR012827">
    <property type="entry name" value="Hemerythrin_metal-bd"/>
</dbReference>
<dbReference type="CDD" id="cd12107">
    <property type="entry name" value="Hemerythrin"/>
    <property type="match status" value="1"/>
</dbReference>
<reference evidence="5 6" key="1">
    <citation type="submission" date="2024-04" db="EMBL/GenBank/DDBJ databases">
        <title>Novel species of the genus Ideonella isolated from streams.</title>
        <authorList>
            <person name="Lu H."/>
        </authorList>
    </citation>
    <scope>NUCLEOTIDE SEQUENCE [LARGE SCALE GENOMIC DNA]</scope>
    <source>
        <strain evidence="5 6">LYT19W</strain>
    </source>
</reference>
<proteinExistence type="inferred from homology"/>
<dbReference type="Pfam" id="PF01814">
    <property type="entry name" value="Hemerythrin"/>
    <property type="match status" value="1"/>
</dbReference>
<evidence type="ECO:0000256" key="3">
    <source>
        <dbReference type="ARBA" id="ARBA00023004"/>
    </source>
</evidence>
<dbReference type="InterPro" id="IPR012312">
    <property type="entry name" value="Hemerythrin-like"/>
</dbReference>
<protein>
    <submittedName>
        <fullName evidence="5">Hemerythrin domain-containing protein</fullName>
    </submittedName>
</protein>
<evidence type="ECO:0000256" key="1">
    <source>
        <dbReference type="ARBA" id="ARBA00010587"/>
    </source>
</evidence>
<dbReference type="InterPro" id="IPR035938">
    <property type="entry name" value="Hemerythrin-like_sf"/>
</dbReference>
<keyword evidence="2" id="KW-0479">Metal-binding</keyword>
<keyword evidence="3" id="KW-0408">Iron</keyword>
<comment type="caution">
    <text evidence="5">The sequence shown here is derived from an EMBL/GenBank/DDBJ whole genome shotgun (WGS) entry which is preliminary data.</text>
</comment>
<dbReference type="SUPFAM" id="SSF47188">
    <property type="entry name" value="Hemerythrin-like"/>
    <property type="match status" value="1"/>
</dbReference>
<gene>
    <name evidence="5" type="ORF">AACH00_02450</name>
</gene>
<dbReference type="EMBL" id="JBBUTI010000001">
    <property type="protein sequence ID" value="MEK8045205.1"/>
    <property type="molecule type" value="Genomic_DNA"/>
</dbReference>
<comment type="similarity">
    <text evidence="1">Belongs to the hemerythrin family.</text>
</comment>
<name>A0ABU9C028_9BURK</name>
<dbReference type="Proteomes" id="UP001379945">
    <property type="component" value="Unassembled WGS sequence"/>
</dbReference>
<dbReference type="NCBIfam" id="TIGR02481">
    <property type="entry name" value="hemeryth_dom"/>
    <property type="match status" value="1"/>
</dbReference>
<dbReference type="RefSeq" id="WP_341397349.1">
    <property type="nucleotide sequence ID" value="NZ_JBBUTI010000001.1"/>
</dbReference>
<evidence type="ECO:0000256" key="2">
    <source>
        <dbReference type="ARBA" id="ARBA00022723"/>
    </source>
</evidence>
<keyword evidence="6" id="KW-1185">Reference proteome</keyword>
<sequence>MPLLEWSTALTLDHPQIDQTHIEFVELLGRTEAALNESPEAGLAAWLALEQHTLAHFGQEDRWMLAAGLAPDNCHIRQHAGVLAVMREVAVLAQQHGDHGPLRRILPELAAWFHAHVLSMDAALASHLEQVGFDPATQAQQGATA</sequence>
<evidence type="ECO:0000313" key="6">
    <source>
        <dbReference type="Proteomes" id="UP001379945"/>
    </source>
</evidence>
<organism evidence="5 6">
    <name type="scientific">Ideonella margarita</name>
    <dbReference type="NCBI Taxonomy" id="2984191"/>
    <lineage>
        <taxon>Bacteria</taxon>
        <taxon>Pseudomonadati</taxon>
        <taxon>Pseudomonadota</taxon>
        <taxon>Betaproteobacteria</taxon>
        <taxon>Burkholderiales</taxon>
        <taxon>Sphaerotilaceae</taxon>
        <taxon>Ideonella</taxon>
    </lineage>
</organism>
<feature type="domain" description="Hemerythrin-like" evidence="4">
    <location>
        <begin position="16"/>
        <end position="124"/>
    </location>
</feature>
<evidence type="ECO:0000259" key="4">
    <source>
        <dbReference type="Pfam" id="PF01814"/>
    </source>
</evidence>
<dbReference type="Gene3D" id="1.20.120.50">
    <property type="entry name" value="Hemerythrin-like"/>
    <property type="match status" value="1"/>
</dbReference>
<evidence type="ECO:0000313" key="5">
    <source>
        <dbReference type="EMBL" id="MEK8045205.1"/>
    </source>
</evidence>
<accession>A0ABU9C028</accession>